<keyword evidence="3" id="KW-1185">Reference proteome</keyword>
<dbReference type="EMBL" id="JAVXZY010000005">
    <property type="protein sequence ID" value="MDT9000313.1"/>
    <property type="molecule type" value="Genomic_DNA"/>
</dbReference>
<sequence>MNPASDEMTGKIFQTLKDGKPILWTLVPELPPQAQRLPLPWLTVIAWRYDGASRNGMPAPEVNASMQALDQVLSDLQRPGFCAEAYRRIGNDLREFVLYIADRDAFMAELNAQLADHPRYPIDIRFYEDASWSELQDLIADLYPSPGNSEMPA</sequence>
<feature type="domain" description="DUF695" evidence="1">
    <location>
        <begin position="17"/>
        <end position="133"/>
    </location>
</feature>
<organism evidence="2 3">
    <name type="scientific">Roseateles aquae</name>
    <dbReference type="NCBI Taxonomy" id="3077235"/>
    <lineage>
        <taxon>Bacteria</taxon>
        <taxon>Pseudomonadati</taxon>
        <taxon>Pseudomonadota</taxon>
        <taxon>Betaproteobacteria</taxon>
        <taxon>Burkholderiales</taxon>
        <taxon>Sphaerotilaceae</taxon>
        <taxon>Roseateles</taxon>
    </lineage>
</organism>
<gene>
    <name evidence="2" type="ORF">RQP53_13650</name>
</gene>
<reference evidence="2" key="1">
    <citation type="submission" date="2023-09" db="EMBL/GenBank/DDBJ databases">
        <title>Paucibacter sp. APW11 Genome sequencing and assembly.</title>
        <authorList>
            <person name="Kim I."/>
        </authorList>
    </citation>
    <scope>NUCLEOTIDE SEQUENCE</scope>
    <source>
        <strain evidence="2">APW11</strain>
    </source>
</reference>
<protein>
    <submittedName>
        <fullName evidence="2">DUF695 domain-containing protein</fullName>
    </submittedName>
</protein>
<evidence type="ECO:0000313" key="2">
    <source>
        <dbReference type="EMBL" id="MDT9000313.1"/>
    </source>
</evidence>
<dbReference type="InterPro" id="IPR016097">
    <property type="entry name" value="DUF695"/>
</dbReference>
<dbReference type="RefSeq" id="WP_315650878.1">
    <property type="nucleotide sequence ID" value="NZ_JAVXZY010000005.1"/>
</dbReference>
<name>A0ABU3PDX4_9BURK</name>
<dbReference type="Proteomes" id="UP001246372">
    <property type="component" value="Unassembled WGS sequence"/>
</dbReference>
<evidence type="ECO:0000259" key="1">
    <source>
        <dbReference type="Pfam" id="PF05117"/>
    </source>
</evidence>
<evidence type="ECO:0000313" key="3">
    <source>
        <dbReference type="Proteomes" id="UP001246372"/>
    </source>
</evidence>
<proteinExistence type="predicted"/>
<dbReference type="Pfam" id="PF05117">
    <property type="entry name" value="DUF695"/>
    <property type="match status" value="1"/>
</dbReference>
<comment type="caution">
    <text evidence="2">The sequence shown here is derived from an EMBL/GenBank/DDBJ whole genome shotgun (WGS) entry which is preliminary data.</text>
</comment>
<accession>A0ABU3PDX4</accession>